<name>D5H498_SALRM</name>
<evidence type="ECO:0000259" key="1">
    <source>
        <dbReference type="Pfam" id="PF14267"/>
    </source>
</evidence>
<organism evidence="2 3">
    <name type="scientific">Salinibacter ruber (strain M8)</name>
    <dbReference type="NCBI Taxonomy" id="761659"/>
    <lineage>
        <taxon>Bacteria</taxon>
        <taxon>Pseudomonadati</taxon>
        <taxon>Rhodothermota</taxon>
        <taxon>Rhodothermia</taxon>
        <taxon>Rhodothermales</taxon>
        <taxon>Salinibacteraceae</taxon>
        <taxon>Salinibacter</taxon>
    </lineage>
</organism>
<dbReference type="AlphaFoldDB" id="D5H498"/>
<dbReference type="Pfam" id="PF14267">
    <property type="entry name" value="DUF4357"/>
    <property type="match status" value="1"/>
</dbReference>
<reference evidence="2 3" key="1">
    <citation type="journal article" date="2010" name="ISME J.">
        <title>Fine-scale evolution: genomic, phenotypic and ecological differentiation in two coexisting Salinibacter ruber strains.</title>
        <authorList>
            <person name="Pena A."/>
            <person name="Teeling H."/>
            <person name="Huerta-Cepas J."/>
            <person name="Santos F."/>
            <person name="Yarza P."/>
            <person name="Brito-Echeverria J."/>
            <person name="Lucio M."/>
            <person name="Schmitt-Kopplin P."/>
            <person name="Meseguer I."/>
            <person name="Schenowitz C."/>
            <person name="Dossat C."/>
            <person name="Barbe V."/>
            <person name="Dopazo J."/>
            <person name="Rossello-Mora R."/>
            <person name="Schuler M."/>
            <person name="Glockner F.O."/>
            <person name="Amann R."/>
            <person name="Gabaldon T."/>
            <person name="Anton J."/>
        </authorList>
    </citation>
    <scope>NUCLEOTIDE SEQUENCE [LARGE SCALE GENOMIC DNA]</scope>
    <source>
        <strain evidence="2 3">M8</strain>
        <plasmid evidence="3">pSR56</plasmid>
    </source>
</reference>
<dbReference type="HOGENOM" id="CLU_052782_2_0_10"/>
<evidence type="ECO:0000313" key="2">
    <source>
        <dbReference type="EMBL" id="CBH22738.1"/>
    </source>
</evidence>
<dbReference type="KEGG" id="srm:SRM_p56020"/>
<proteinExistence type="predicted"/>
<dbReference type="EMBL" id="FP565811">
    <property type="protein sequence ID" value="CBH22738.1"/>
    <property type="molecule type" value="Genomic_DNA"/>
</dbReference>
<geneLocation type="plasmid" evidence="2 3">
    <name>pSR56</name>
</geneLocation>
<keyword evidence="2" id="KW-0614">Plasmid</keyword>
<accession>D5H498</accession>
<evidence type="ECO:0000313" key="3">
    <source>
        <dbReference type="Proteomes" id="UP000000933"/>
    </source>
</evidence>
<dbReference type="RefSeq" id="WP_013060231.1">
    <property type="nucleotide sequence ID" value="NC_014028.1"/>
</dbReference>
<dbReference type="Proteomes" id="UP000000933">
    <property type="component" value="Plasmid pSR56"/>
</dbReference>
<dbReference type="InterPro" id="IPR025579">
    <property type="entry name" value="DUF4357"/>
</dbReference>
<sequence>MTDARPKTIQIFLPNGNPQGIRVARITSRTVQAVEIPRKKLEEAGNREEARGVGVYVLFGSAEGDAGKPPAYVGEAENCFERLEVHQQRKDFWTTAVAITSRTRSFTKAHAKRLEYDCYRVARDAQRFRLQNNQEPSEPHVPEPMLAELQDNFEAVQTLFSTLGYPILDPLTTDRQRQERRALRCQGRGADARGAYTEDGLVVFEGSEVRLDTAESVPDSVLRRRENLREEGTLVEENGALVFTEDHPFDSPSGAAGVVLGRSSNGWREWKDRKGRTLDEIERQ</sequence>
<dbReference type="CDD" id="cd10447">
    <property type="entry name" value="GIY-YIG_unchar_2"/>
    <property type="match status" value="1"/>
</dbReference>
<gene>
    <name evidence="2" type="ORF">SRM_p56020</name>
</gene>
<protein>
    <recommendedName>
        <fullName evidence="1">DUF4357 domain-containing protein</fullName>
    </recommendedName>
</protein>
<reference evidence="3" key="2">
    <citation type="submission" date="2010-04" db="EMBL/GenBank/DDBJ databases">
        <title>Genome sequence of Salinibacter ruber M8.</title>
        <authorList>
            <consortium name="Genoscope"/>
        </authorList>
    </citation>
    <scope>NUCLEOTIDE SEQUENCE [LARGE SCALE GENOMIC DNA]</scope>
    <source>
        <strain evidence="3">M8</strain>
        <plasmid evidence="3">pSR56</plasmid>
    </source>
</reference>
<feature type="domain" description="DUF4357" evidence="1">
    <location>
        <begin position="225"/>
        <end position="278"/>
    </location>
</feature>
<dbReference type="PATRIC" id="fig|761659.10.peg.3399"/>